<comment type="caution">
    <text evidence="1">The sequence shown here is derived from an EMBL/GenBank/DDBJ whole genome shotgun (WGS) entry which is preliminary data.</text>
</comment>
<evidence type="ECO:0000313" key="2">
    <source>
        <dbReference type="Proteomes" id="UP000823775"/>
    </source>
</evidence>
<protein>
    <submittedName>
        <fullName evidence="1">Uncharacterized protein</fullName>
    </submittedName>
</protein>
<dbReference type="Proteomes" id="UP000823775">
    <property type="component" value="Unassembled WGS sequence"/>
</dbReference>
<gene>
    <name evidence="1" type="ORF">HAX54_024110</name>
</gene>
<organism evidence="1 2">
    <name type="scientific">Datura stramonium</name>
    <name type="common">Jimsonweed</name>
    <name type="synonym">Common thornapple</name>
    <dbReference type="NCBI Taxonomy" id="4076"/>
    <lineage>
        <taxon>Eukaryota</taxon>
        <taxon>Viridiplantae</taxon>
        <taxon>Streptophyta</taxon>
        <taxon>Embryophyta</taxon>
        <taxon>Tracheophyta</taxon>
        <taxon>Spermatophyta</taxon>
        <taxon>Magnoliopsida</taxon>
        <taxon>eudicotyledons</taxon>
        <taxon>Gunneridae</taxon>
        <taxon>Pentapetalae</taxon>
        <taxon>asterids</taxon>
        <taxon>lamiids</taxon>
        <taxon>Solanales</taxon>
        <taxon>Solanaceae</taxon>
        <taxon>Solanoideae</taxon>
        <taxon>Datureae</taxon>
        <taxon>Datura</taxon>
    </lineage>
</organism>
<name>A0ABS8UXQ6_DATST</name>
<dbReference type="EMBL" id="JACEIK010002935">
    <property type="protein sequence ID" value="MCD9639527.1"/>
    <property type="molecule type" value="Genomic_DNA"/>
</dbReference>
<reference evidence="1 2" key="1">
    <citation type="journal article" date="2021" name="BMC Genomics">
        <title>Datura genome reveals duplications of psychoactive alkaloid biosynthetic genes and high mutation rate following tissue culture.</title>
        <authorList>
            <person name="Rajewski A."/>
            <person name="Carter-House D."/>
            <person name="Stajich J."/>
            <person name="Litt A."/>
        </authorList>
    </citation>
    <scope>NUCLEOTIDE SEQUENCE [LARGE SCALE GENOMIC DNA]</scope>
    <source>
        <strain evidence="1">AR-01</strain>
    </source>
</reference>
<keyword evidence="2" id="KW-1185">Reference proteome</keyword>
<proteinExistence type="predicted"/>
<evidence type="ECO:0000313" key="1">
    <source>
        <dbReference type="EMBL" id="MCD9639527.1"/>
    </source>
</evidence>
<sequence length="147" mass="16946">MLSYSLWRFGVCLVVFRFHWWVTSGVSVWQWFRPVGKRGEEVRKRAASLLVRGGSAPGRFVRGGEEVEREIGWLLVWCCSGEGRREVAGGMEREGRIAAAVREKWGERVEGERRVRVFFRRSGVAGRRGEERRGRGGGFFVERSRKI</sequence>
<accession>A0ABS8UXQ6</accession>